<accession>A0A4W5Q4U2</accession>
<dbReference type="PROSITE" id="PS50878">
    <property type="entry name" value="RT_POL"/>
    <property type="match status" value="1"/>
</dbReference>
<dbReference type="AlphaFoldDB" id="A0A4W5Q4U2"/>
<dbReference type="PANTHER" id="PTHR33332">
    <property type="entry name" value="REVERSE TRANSCRIPTASE DOMAIN-CONTAINING PROTEIN"/>
    <property type="match status" value="1"/>
</dbReference>
<evidence type="ECO:0000313" key="2">
    <source>
        <dbReference type="Ensembl" id="ENSHHUP00000070992.1"/>
    </source>
</evidence>
<reference evidence="2" key="2">
    <citation type="submission" date="2025-08" db="UniProtKB">
        <authorList>
            <consortium name="Ensembl"/>
        </authorList>
    </citation>
    <scope>IDENTIFICATION</scope>
</reference>
<dbReference type="CDD" id="cd01650">
    <property type="entry name" value="RT_nLTR_like"/>
    <property type="match status" value="1"/>
</dbReference>
<protein>
    <recommendedName>
        <fullName evidence="1">Reverse transcriptase domain-containing protein</fullName>
    </recommendedName>
</protein>
<dbReference type="GO" id="GO:0008168">
    <property type="term" value="F:methyltransferase activity"/>
    <property type="evidence" value="ECO:0007669"/>
    <property type="project" value="InterPro"/>
</dbReference>
<evidence type="ECO:0000259" key="1">
    <source>
        <dbReference type="PROSITE" id="PS50878"/>
    </source>
</evidence>
<dbReference type="STRING" id="62062.ENSHHUP00000070992"/>
<dbReference type="Ensembl" id="ENSHHUT00000073357.1">
    <property type="protein sequence ID" value="ENSHHUP00000070992.1"/>
    <property type="gene ID" value="ENSHHUG00000041733.1"/>
</dbReference>
<dbReference type="SUPFAM" id="SSF56672">
    <property type="entry name" value="DNA/RNA polymerases"/>
    <property type="match status" value="1"/>
</dbReference>
<dbReference type="GO" id="GO:0016706">
    <property type="term" value="F:2-oxoglutarate-dependent dioxygenase activity"/>
    <property type="evidence" value="ECO:0007669"/>
    <property type="project" value="InterPro"/>
</dbReference>
<reference evidence="2" key="3">
    <citation type="submission" date="2025-09" db="UniProtKB">
        <authorList>
            <consortium name="Ensembl"/>
        </authorList>
    </citation>
    <scope>IDENTIFICATION</scope>
</reference>
<dbReference type="InterPro" id="IPR043502">
    <property type="entry name" value="DNA/RNA_pol_sf"/>
</dbReference>
<evidence type="ECO:0000313" key="3">
    <source>
        <dbReference type="Proteomes" id="UP000314982"/>
    </source>
</evidence>
<feature type="domain" description="Reverse transcriptase" evidence="1">
    <location>
        <begin position="1"/>
        <end position="207"/>
    </location>
</feature>
<name>A0A4W5Q4U2_9TELE</name>
<dbReference type="Pfam" id="PF09004">
    <property type="entry name" value="ALKBH8_N"/>
    <property type="match status" value="1"/>
</dbReference>
<dbReference type="Proteomes" id="UP000314982">
    <property type="component" value="Unassembled WGS sequence"/>
</dbReference>
<dbReference type="InterPro" id="IPR000477">
    <property type="entry name" value="RT_dom"/>
</dbReference>
<dbReference type="Pfam" id="PF00078">
    <property type="entry name" value="RVT_1"/>
    <property type="match status" value="1"/>
</dbReference>
<reference evidence="3" key="1">
    <citation type="submission" date="2018-06" db="EMBL/GenBank/DDBJ databases">
        <title>Genome assembly of Danube salmon.</title>
        <authorList>
            <person name="Macqueen D.J."/>
            <person name="Gundappa M.K."/>
        </authorList>
    </citation>
    <scope>NUCLEOTIDE SEQUENCE [LARGE SCALE GENOMIC DNA]</scope>
</reference>
<sequence>MHTIIPETLDPLQFAYRPNRSTDDAISIALHTALSHLDKRNTYVRMLFIDYSSVFNTIVPSKLITKLRILGLNTSLCNWILDFLMGRPPGGEGRFATGAPQRCVLSPLLYSLFTHDCMARHDSNTIIKFADNTTVVGLITNNDETAYREEVRDLAGWCQNNNLSLNVTKTKEMIVDYRKRRTEHAPILIDGAVMEQVESFKFLGVHITNKLEWSKHTKTVVKRARQSIFPLRKLKRFGMGPEILKRFYSCNIESILTGCITAWYGNCSASDRKALQRVVRTAQYITGVKLPAIQDLYTKRCLRKAQKIVKDPSHPSHRLFSLLPHGKRYRSAKSRTKRLLNSFYPQAIRLLNR</sequence>
<keyword evidence="3" id="KW-1185">Reference proteome</keyword>
<organism evidence="2 3">
    <name type="scientific">Hucho hucho</name>
    <name type="common">huchen</name>
    <dbReference type="NCBI Taxonomy" id="62062"/>
    <lineage>
        <taxon>Eukaryota</taxon>
        <taxon>Metazoa</taxon>
        <taxon>Chordata</taxon>
        <taxon>Craniata</taxon>
        <taxon>Vertebrata</taxon>
        <taxon>Euteleostomi</taxon>
        <taxon>Actinopterygii</taxon>
        <taxon>Neopterygii</taxon>
        <taxon>Teleostei</taxon>
        <taxon>Protacanthopterygii</taxon>
        <taxon>Salmoniformes</taxon>
        <taxon>Salmonidae</taxon>
        <taxon>Salmoninae</taxon>
        <taxon>Hucho</taxon>
    </lineage>
</organism>
<proteinExistence type="predicted"/>
<dbReference type="GeneTree" id="ENSGT01020000230367"/>
<dbReference type="InterPro" id="IPR015095">
    <property type="entry name" value="AlkB_hom8_N"/>
</dbReference>